<feature type="region of interest" description="Disordered" evidence="1">
    <location>
        <begin position="194"/>
        <end position="219"/>
    </location>
</feature>
<sequence>MPFLIGVPTTTLARVSGSELGEVVVLDADNNKIDSPFRDLESIPSEIVTPLKRSLRNPSLMLGDGVSQAFLRALVRLIGGYREALCLQLGERITFDPERFLQSRPPNLRACLEKMLQLQIFHQFIEGRLQILNAGKVNNDIFELEVNMFDDSSNKQFKQHYKYWLANMKKEGGALLKTMKSKANPAVRNAYKNHCSTDSGEGQGQESIQQHPGQVCRDAEGHARRHGIVEEGHEPA</sequence>
<dbReference type="InterPro" id="IPR040032">
    <property type="entry name" value="DENND1A/B/C"/>
</dbReference>
<protein>
    <submittedName>
        <fullName evidence="3">Putative clathrin coated vesicle membrane</fullName>
    </submittedName>
</protein>
<dbReference type="GO" id="GO:1901981">
    <property type="term" value="F:phosphatidylinositol phosphate binding"/>
    <property type="evidence" value="ECO:0007669"/>
    <property type="project" value="TreeGrafter"/>
</dbReference>
<name>V5H4X9_IXORI</name>
<dbReference type="GO" id="GO:0032456">
    <property type="term" value="P:endocytic recycling"/>
    <property type="evidence" value="ECO:0007669"/>
    <property type="project" value="TreeGrafter"/>
</dbReference>
<dbReference type="Gene3D" id="6.10.140.1000">
    <property type="match status" value="1"/>
</dbReference>
<proteinExistence type="evidence at transcript level"/>
<dbReference type="PROSITE" id="PS50211">
    <property type="entry name" value="DENN"/>
    <property type="match status" value="1"/>
</dbReference>
<dbReference type="Pfam" id="PF03455">
    <property type="entry name" value="dDENN"/>
    <property type="match status" value="1"/>
</dbReference>
<dbReference type="AlphaFoldDB" id="V5H4X9"/>
<dbReference type="PANTHER" id="PTHR13196">
    <property type="entry name" value="DENN DOMAIN-CONTAINING"/>
    <property type="match status" value="1"/>
</dbReference>
<dbReference type="GO" id="GO:0006897">
    <property type="term" value="P:endocytosis"/>
    <property type="evidence" value="ECO:0007669"/>
    <property type="project" value="TreeGrafter"/>
</dbReference>
<dbReference type="GO" id="GO:0005829">
    <property type="term" value="C:cytosol"/>
    <property type="evidence" value="ECO:0007669"/>
    <property type="project" value="TreeGrafter"/>
</dbReference>
<dbReference type="PANTHER" id="PTHR13196:SF14">
    <property type="entry name" value="UDENN DOMAIN-CONTAINING PROTEIN"/>
    <property type="match status" value="1"/>
</dbReference>
<dbReference type="InterPro" id="IPR043153">
    <property type="entry name" value="DENN_C"/>
</dbReference>
<dbReference type="InterPro" id="IPR005112">
    <property type="entry name" value="dDENN_dom"/>
</dbReference>
<evidence type="ECO:0000259" key="2">
    <source>
        <dbReference type="PROSITE" id="PS50211"/>
    </source>
</evidence>
<evidence type="ECO:0000256" key="1">
    <source>
        <dbReference type="SAM" id="MobiDB-lite"/>
    </source>
</evidence>
<dbReference type="SMART" id="SM00801">
    <property type="entry name" value="dDENN"/>
    <property type="match status" value="1"/>
</dbReference>
<accession>V5H4X9</accession>
<feature type="domain" description="UDENN" evidence="2">
    <location>
        <begin position="1"/>
        <end position="137"/>
    </location>
</feature>
<dbReference type="Gene3D" id="3.40.50.11500">
    <property type="match status" value="1"/>
</dbReference>
<reference evidence="3" key="1">
    <citation type="journal article" date="2015" name="Sci. Rep.">
        <title>Tissue- and time-dependent transcription in Ixodes ricinus salivary glands and midguts when blood feeding on the vertebrate host.</title>
        <authorList>
            <person name="Kotsyfakis M."/>
            <person name="Schwarz A."/>
            <person name="Erhart J."/>
            <person name="Ribeiro J.M."/>
        </authorList>
    </citation>
    <scope>NUCLEOTIDE SEQUENCE</scope>
    <source>
        <tissue evidence="3">Salivary gland and midgut</tissue>
    </source>
</reference>
<organism evidence="3">
    <name type="scientific">Ixodes ricinus</name>
    <name type="common">Common tick</name>
    <name type="synonym">Acarus ricinus</name>
    <dbReference type="NCBI Taxonomy" id="34613"/>
    <lineage>
        <taxon>Eukaryota</taxon>
        <taxon>Metazoa</taxon>
        <taxon>Ecdysozoa</taxon>
        <taxon>Arthropoda</taxon>
        <taxon>Chelicerata</taxon>
        <taxon>Arachnida</taxon>
        <taxon>Acari</taxon>
        <taxon>Parasitiformes</taxon>
        <taxon>Ixodida</taxon>
        <taxon>Ixodoidea</taxon>
        <taxon>Ixodidae</taxon>
        <taxon>Ixodinae</taxon>
        <taxon>Ixodes</taxon>
    </lineage>
</organism>
<dbReference type="GO" id="GO:0005085">
    <property type="term" value="F:guanyl-nucleotide exchange factor activity"/>
    <property type="evidence" value="ECO:0007669"/>
    <property type="project" value="InterPro"/>
</dbReference>
<dbReference type="InterPro" id="IPR037516">
    <property type="entry name" value="Tripartite_DENN"/>
</dbReference>
<dbReference type="EMBL" id="GANP01015116">
    <property type="protein sequence ID" value="JAB69352.1"/>
    <property type="molecule type" value="mRNA"/>
</dbReference>
<evidence type="ECO:0000313" key="3">
    <source>
        <dbReference type="EMBL" id="JAB69352.1"/>
    </source>
</evidence>